<dbReference type="UniPathway" id="UPA00219"/>
<comment type="catalytic activity">
    <reaction evidence="7">
        <text>UDP-N-acetyl-alpha-D-muramoyl-L-alanine + D-glutamate + ATP = UDP-N-acetyl-alpha-D-muramoyl-L-alanyl-D-glutamate + ADP + phosphate + H(+)</text>
        <dbReference type="Rhea" id="RHEA:16429"/>
        <dbReference type="ChEBI" id="CHEBI:15378"/>
        <dbReference type="ChEBI" id="CHEBI:29986"/>
        <dbReference type="ChEBI" id="CHEBI:30616"/>
        <dbReference type="ChEBI" id="CHEBI:43474"/>
        <dbReference type="ChEBI" id="CHEBI:83898"/>
        <dbReference type="ChEBI" id="CHEBI:83900"/>
        <dbReference type="ChEBI" id="CHEBI:456216"/>
        <dbReference type="EC" id="6.3.2.9"/>
    </reaction>
</comment>
<dbReference type="SUPFAM" id="SSF53623">
    <property type="entry name" value="MurD-like peptide ligases, catalytic domain"/>
    <property type="match status" value="1"/>
</dbReference>
<dbReference type="GO" id="GO:0009252">
    <property type="term" value="P:peptidoglycan biosynthetic process"/>
    <property type="evidence" value="ECO:0007669"/>
    <property type="project" value="UniProtKB-UniRule"/>
</dbReference>
<evidence type="ECO:0000259" key="9">
    <source>
        <dbReference type="Pfam" id="PF08245"/>
    </source>
</evidence>
<dbReference type="STRING" id="1802319.A2928_02255"/>
<dbReference type="AlphaFoldDB" id="A0A1G2NCI8"/>
<evidence type="ECO:0000256" key="1">
    <source>
        <dbReference type="ARBA" id="ARBA00004496"/>
    </source>
</evidence>
<evidence type="ECO:0000256" key="4">
    <source>
        <dbReference type="ARBA" id="ARBA00022598"/>
    </source>
</evidence>
<feature type="binding site" evidence="7">
    <location>
        <begin position="128"/>
        <end position="134"/>
    </location>
    <ligand>
        <name>ATP</name>
        <dbReference type="ChEBI" id="CHEBI:30616"/>
    </ligand>
</feature>
<keyword evidence="7" id="KW-0132">Cell division</keyword>
<protein>
    <recommendedName>
        <fullName evidence="7">UDP-N-acetylmuramoylalanine--D-glutamate ligase</fullName>
        <ecNumber evidence="7">6.3.2.9</ecNumber>
    </recommendedName>
    <alternativeName>
        <fullName evidence="7">D-glutamic acid-adding enzyme</fullName>
    </alternativeName>
    <alternativeName>
        <fullName evidence="7">UDP-N-acetylmuramoyl-L-alanyl-D-glutamate synthetase</fullName>
    </alternativeName>
</protein>
<evidence type="ECO:0000256" key="5">
    <source>
        <dbReference type="ARBA" id="ARBA00022741"/>
    </source>
</evidence>
<dbReference type="EMBL" id="MHRX01000024">
    <property type="protein sequence ID" value="OHA33773.1"/>
    <property type="molecule type" value="Genomic_DNA"/>
</dbReference>
<comment type="similarity">
    <text evidence="7">Belongs to the MurCDEF family.</text>
</comment>
<evidence type="ECO:0000256" key="2">
    <source>
        <dbReference type="ARBA" id="ARBA00004752"/>
    </source>
</evidence>
<dbReference type="SUPFAM" id="SSF53244">
    <property type="entry name" value="MurD-like peptide ligases, peptide-binding domain"/>
    <property type="match status" value="1"/>
</dbReference>
<dbReference type="HAMAP" id="MF_00639">
    <property type="entry name" value="MurD"/>
    <property type="match status" value="1"/>
</dbReference>
<dbReference type="GO" id="GO:0005524">
    <property type="term" value="F:ATP binding"/>
    <property type="evidence" value="ECO:0007669"/>
    <property type="project" value="UniProtKB-UniRule"/>
</dbReference>
<dbReference type="Pfam" id="PF02875">
    <property type="entry name" value="Mur_ligase_C"/>
    <property type="match status" value="1"/>
</dbReference>
<dbReference type="Gene3D" id="3.40.1190.10">
    <property type="entry name" value="Mur-like, catalytic domain"/>
    <property type="match status" value="1"/>
</dbReference>
<dbReference type="InterPro" id="IPR013221">
    <property type="entry name" value="Mur_ligase_cen"/>
</dbReference>
<feature type="domain" description="Mur ligase central" evidence="9">
    <location>
        <begin position="126"/>
        <end position="261"/>
    </location>
</feature>
<name>A0A1G2NCI8_9BACT</name>
<comment type="pathway">
    <text evidence="2 7">Cell wall biogenesis; peptidoglycan biosynthesis.</text>
</comment>
<evidence type="ECO:0000256" key="7">
    <source>
        <dbReference type="HAMAP-Rule" id="MF_00639"/>
    </source>
</evidence>
<keyword evidence="7" id="KW-0573">Peptidoglycan synthesis</keyword>
<keyword evidence="3 7" id="KW-0963">Cytoplasm</keyword>
<keyword evidence="6 7" id="KW-0067">ATP-binding</keyword>
<keyword evidence="7" id="KW-0131">Cell cycle</keyword>
<dbReference type="Gene3D" id="3.40.50.720">
    <property type="entry name" value="NAD(P)-binding Rossmann-like Domain"/>
    <property type="match status" value="1"/>
</dbReference>
<dbReference type="GO" id="GO:0008360">
    <property type="term" value="P:regulation of cell shape"/>
    <property type="evidence" value="ECO:0007669"/>
    <property type="project" value="UniProtKB-KW"/>
</dbReference>
<proteinExistence type="inferred from homology"/>
<evidence type="ECO:0000259" key="8">
    <source>
        <dbReference type="Pfam" id="PF02875"/>
    </source>
</evidence>
<dbReference type="Pfam" id="PF08245">
    <property type="entry name" value="Mur_ligase_M"/>
    <property type="match status" value="1"/>
</dbReference>
<dbReference type="GO" id="GO:0071555">
    <property type="term" value="P:cell wall organization"/>
    <property type="evidence" value="ECO:0007669"/>
    <property type="project" value="UniProtKB-KW"/>
</dbReference>
<comment type="function">
    <text evidence="7">Cell wall formation. Catalyzes the addition of glutamate to the nucleotide precursor UDP-N-acetylmuramoyl-L-alanine (UMA).</text>
</comment>
<comment type="subcellular location">
    <subcellularLocation>
        <location evidence="1 7">Cytoplasm</location>
    </subcellularLocation>
</comment>
<dbReference type="SUPFAM" id="SSF51984">
    <property type="entry name" value="MurCD N-terminal domain"/>
    <property type="match status" value="1"/>
</dbReference>
<dbReference type="PANTHER" id="PTHR43692">
    <property type="entry name" value="UDP-N-ACETYLMURAMOYLALANINE--D-GLUTAMATE LIGASE"/>
    <property type="match status" value="1"/>
</dbReference>
<keyword evidence="4 7" id="KW-0436">Ligase</keyword>
<dbReference type="Proteomes" id="UP000176221">
    <property type="component" value="Unassembled WGS sequence"/>
</dbReference>
<comment type="caution">
    <text evidence="10">The sequence shown here is derived from an EMBL/GenBank/DDBJ whole genome shotgun (WGS) entry which is preliminary data.</text>
</comment>
<dbReference type="Gene3D" id="3.90.190.20">
    <property type="entry name" value="Mur ligase, C-terminal domain"/>
    <property type="match status" value="1"/>
</dbReference>
<keyword evidence="7" id="KW-0133">Cell shape</keyword>
<dbReference type="InterPro" id="IPR036615">
    <property type="entry name" value="Mur_ligase_C_dom_sf"/>
</dbReference>
<accession>A0A1G2NCI8</accession>
<feature type="domain" description="Mur ligase C-terminal" evidence="8">
    <location>
        <begin position="330"/>
        <end position="443"/>
    </location>
</feature>
<organism evidence="10 11">
    <name type="scientific">Candidatus Taylorbacteria bacterium RIFCSPLOWO2_01_FULL_45_15b</name>
    <dbReference type="NCBI Taxonomy" id="1802319"/>
    <lineage>
        <taxon>Bacteria</taxon>
        <taxon>Candidatus Tayloriibacteriota</taxon>
    </lineage>
</organism>
<sequence length="470" mass="51810">MTLPDYKDFFRDKKITVMGLGLLGRGVGDVEFLSEQGADLIVTDLKNEAQLGESLLRLRKLPRFGEIKFVLGEHRLEDFRNRDFILKAAGVPLDSPYIAEARKNNIPIEMSASLFAKLSGATIVGVTGTRGKTTTTAMIYECLKQCGEGLNRSEGSVGPRATALGLARTTFLRKVVLGGNIRGVSTLALLSEVEEGDIVVLELDSWQLQGFGDSKISPHVAVWTTFMTDHMNYYGDSMEKYFEDKAQIFRHQTGEDYFIIGEQADPVIPANVLAKRIIARASDISRDWRLDVIGEHNRANAACARAALSALGIPEDRIRKNLEAFHAVEGRLQYVGTIRGRRVYNDNNATTPDATIAALKALRSYEGLVLIMGGADKGLSTFTLRHEISASGAKPVFLAGSGTDRFLKDNPFSEPPFVAKNLNEAIEEAFRLSLTGETILFSPGFASFGLFNNEYERNDQFLELISARKK</sequence>
<dbReference type="GO" id="GO:0051301">
    <property type="term" value="P:cell division"/>
    <property type="evidence" value="ECO:0007669"/>
    <property type="project" value="UniProtKB-KW"/>
</dbReference>
<gene>
    <name evidence="7" type="primary">murD</name>
    <name evidence="10" type="ORF">A2928_02255</name>
</gene>
<dbReference type="GO" id="GO:0008764">
    <property type="term" value="F:UDP-N-acetylmuramoylalanine-D-glutamate ligase activity"/>
    <property type="evidence" value="ECO:0007669"/>
    <property type="project" value="UniProtKB-UniRule"/>
</dbReference>
<evidence type="ECO:0000313" key="11">
    <source>
        <dbReference type="Proteomes" id="UP000176221"/>
    </source>
</evidence>
<dbReference type="InterPro" id="IPR005762">
    <property type="entry name" value="MurD"/>
</dbReference>
<reference evidence="10 11" key="1">
    <citation type="journal article" date="2016" name="Nat. Commun.">
        <title>Thousands of microbial genomes shed light on interconnected biogeochemical processes in an aquifer system.</title>
        <authorList>
            <person name="Anantharaman K."/>
            <person name="Brown C.T."/>
            <person name="Hug L.A."/>
            <person name="Sharon I."/>
            <person name="Castelle C.J."/>
            <person name="Probst A.J."/>
            <person name="Thomas B.C."/>
            <person name="Singh A."/>
            <person name="Wilkins M.J."/>
            <person name="Karaoz U."/>
            <person name="Brodie E.L."/>
            <person name="Williams K.H."/>
            <person name="Hubbard S.S."/>
            <person name="Banfield J.F."/>
        </authorList>
    </citation>
    <scope>NUCLEOTIDE SEQUENCE [LARGE SCALE GENOMIC DNA]</scope>
</reference>
<evidence type="ECO:0000256" key="3">
    <source>
        <dbReference type="ARBA" id="ARBA00022490"/>
    </source>
</evidence>
<dbReference type="PANTHER" id="PTHR43692:SF1">
    <property type="entry name" value="UDP-N-ACETYLMURAMOYLALANINE--D-GLUTAMATE LIGASE"/>
    <property type="match status" value="1"/>
</dbReference>
<dbReference type="EC" id="6.3.2.9" evidence="7"/>
<dbReference type="Pfam" id="PF21799">
    <property type="entry name" value="MurD-like_N"/>
    <property type="match status" value="1"/>
</dbReference>
<dbReference type="InterPro" id="IPR036565">
    <property type="entry name" value="Mur-like_cat_sf"/>
</dbReference>
<keyword evidence="7" id="KW-0961">Cell wall biogenesis/degradation</keyword>
<dbReference type="InterPro" id="IPR004101">
    <property type="entry name" value="Mur_ligase_C"/>
</dbReference>
<keyword evidence="5 7" id="KW-0547">Nucleotide-binding</keyword>
<dbReference type="GO" id="GO:0005737">
    <property type="term" value="C:cytoplasm"/>
    <property type="evidence" value="ECO:0007669"/>
    <property type="project" value="UniProtKB-SubCell"/>
</dbReference>
<evidence type="ECO:0000313" key="10">
    <source>
        <dbReference type="EMBL" id="OHA33773.1"/>
    </source>
</evidence>
<evidence type="ECO:0000256" key="6">
    <source>
        <dbReference type="ARBA" id="ARBA00022840"/>
    </source>
</evidence>